<evidence type="ECO:0000313" key="5">
    <source>
        <dbReference type="Proteomes" id="UP000815677"/>
    </source>
</evidence>
<evidence type="ECO:0000313" key="4">
    <source>
        <dbReference type="EMBL" id="GAT54122.1"/>
    </source>
</evidence>
<gene>
    <name evidence="4" type="ORF">MCHLO_10998</name>
</gene>
<protein>
    <submittedName>
        <fullName evidence="4">Uncharacterized protein</fullName>
    </submittedName>
</protein>
<reference evidence="4" key="1">
    <citation type="submission" date="2014-09" db="EMBL/GenBank/DDBJ databases">
        <title>Genome sequence of the luminous mushroom Mycena chlorophos for searching fungal bioluminescence genes.</title>
        <authorList>
            <person name="Tanaka Y."/>
            <person name="Kasuga D."/>
            <person name="Oba Y."/>
            <person name="Hase S."/>
            <person name="Sato K."/>
            <person name="Oba Y."/>
            <person name="Sakakibara Y."/>
        </authorList>
    </citation>
    <scope>NUCLEOTIDE SEQUENCE</scope>
</reference>
<sequence length="133" mass="14505">MTWRLASSLLINPLLFRSVSATIIYVDDDRYHHHLSTPAAIGLAIGLAVVTLIIMGLVIYRYKQRNAAYRRAAHYDQNIMMGGPVYQAPAGMPMMPPVPAGQPTTWTQPPPPGYPNGGGMPGHAGPYDYGKEN</sequence>
<evidence type="ECO:0000256" key="1">
    <source>
        <dbReference type="SAM" id="MobiDB-lite"/>
    </source>
</evidence>
<keyword evidence="2" id="KW-1133">Transmembrane helix</keyword>
<evidence type="ECO:0000256" key="2">
    <source>
        <dbReference type="SAM" id="Phobius"/>
    </source>
</evidence>
<dbReference type="EMBL" id="DF848518">
    <property type="protein sequence ID" value="GAT54122.1"/>
    <property type="molecule type" value="Genomic_DNA"/>
</dbReference>
<feature type="region of interest" description="Disordered" evidence="1">
    <location>
        <begin position="97"/>
        <end position="133"/>
    </location>
</feature>
<keyword evidence="5" id="KW-1185">Reference proteome</keyword>
<keyword evidence="2" id="KW-0472">Membrane</keyword>
<keyword evidence="3" id="KW-0732">Signal</keyword>
<proteinExistence type="predicted"/>
<accession>A0ABQ0LST5</accession>
<keyword evidence="2" id="KW-0812">Transmembrane</keyword>
<evidence type="ECO:0000256" key="3">
    <source>
        <dbReference type="SAM" id="SignalP"/>
    </source>
</evidence>
<organism evidence="4 5">
    <name type="scientific">Mycena chlorophos</name>
    <name type="common">Agaric fungus</name>
    <name type="synonym">Agaricus chlorophos</name>
    <dbReference type="NCBI Taxonomy" id="658473"/>
    <lineage>
        <taxon>Eukaryota</taxon>
        <taxon>Fungi</taxon>
        <taxon>Dikarya</taxon>
        <taxon>Basidiomycota</taxon>
        <taxon>Agaricomycotina</taxon>
        <taxon>Agaricomycetes</taxon>
        <taxon>Agaricomycetidae</taxon>
        <taxon>Agaricales</taxon>
        <taxon>Marasmiineae</taxon>
        <taxon>Mycenaceae</taxon>
        <taxon>Mycena</taxon>
    </lineage>
</organism>
<feature type="transmembrane region" description="Helical" evidence="2">
    <location>
        <begin position="37"/>
        <end position="60"/>
    </location>
</feature>
<dbReference type="Proteomes" id="UP000815677">
    <property type="component" value="Unassembled WGS sequence"/>
</dbReference>
<feature type="signal peptide" evidence="3">
    <location>
        <begin position="1"/>
        <end position="21"/>
    </location>
</feature>
<feature type="chain" id="PRO_5045903920" evidence="3">
    <location>
        <begin position="22"/>
        <end position="133"/>
    </location>
</feature>
<name>A0ABQ0LST5_MYCCL</name>